<evidence type="ECO:0000256" key="1">
    <source>
        <dbReference type="ARBA" id="ARBA00001393"/>
    </source>
</evidence>
<dbReference type="PANTHER" id="PTHR43622">
    <property type="entry name" value="3-DEHYDROQUINATE SYNTHASE"/>
    <property type="match status" value="1"/>
</dbReference>
<comment type="pathway">
    <text evidence="5 18">Metabolic intermediate biosynthesis; chorismate biosynthesis; chorismate from D-erythrose 4-phosphate and phosphoenolpyruvate: step 2/7.</text>
</comment>
<dbReference type="Gene3D" id="3.40.50.1970">
    <property type="match status" value="1"/>
</dbReference>
<dbReference type="Pfam" id="PF01761">
    <property type="entry name" value="DHQ_synthase"/>
    <property type="match status" value="1"/>
</dbReference>
<dbReference type="InterPro" id="IPR030963">
    <property type="entry name" value="DHQ_synth_fam"/>
</dbReference>
<evidence type="ECO:0000313" key="21">
    <source>
        <dbReference type="EMBL" id="NNF06306.1"/>
    </source>
</evidence>
<feature type="domain" description="3-dehydroquinate synthase N-terminal" evidence="19">
    <location>
        <begin position="69"/>
        <end position="181"/>
    </location>
</feature>
<evidence type="ECO:0000256" key="9">
    <source>
        <dbReference type="ARBA" id="ARBA00022490"/>
    </source>
</evidence>
<gene>
    <name evidence="18 21" type="primary">aroB</name>
    <name evidence="21" type="ORF">HKN21_06070</name>
</gene>
<dbReference type="InterPro" id="IPR030960">
    <property type="entry name" value="DHQS/DOIS_N"/>
</dbReference>
<comment type="cofactor">
    <cofactor evidence="2 18">
        <name>NAD(+)</name>
        <dbReference type="ChEBI" id="CHEBI:57540"/>
    </cofactor>
</comment>
<keyword evidence="14 18" id="KW-0520">NAD</keyword>
<dbReference type="NCBIfam" id="TIGR01357">
    <property type="entry name" value="aroB"/>
    <property type="match status" value="1"/>
</dbReference>
<evidence type="ECO:0000256" key="12">
    <source>
        <dbReference type="ARBA" id="ARBA00022741"/>
    </source>
</evidence>
<dbReference type="UniPathway" id="UPA00053">
    <property type="reaction ID" value="UER00085"/>
</dbReference>
<dbReference type="GO" id="GO:0005737">
    <property type="term" value="C:cytoplasm"/>
    <property type="evidence" value="ECO:0007669"/>
    <property type="project" value="UniProtKB-SubCell"/>
</dbReference>
<dbReference type="FunFam" id="3.40.50.1970:FF:000007">
    <property type="entry name" value="Pentafunctional AROM polypeptide"/>
    <property type="match status" value="1"/>
</dbReference>
<dbReference type="InterPro" id="IPR056179">
    <property type="entry name" value="DHQS_C"/>
</dbReference>
<keyword evidence="13 18" id="KW-0862">Zinc</keyword>
<comment type="subcellular location">
    <subcellularLocation>
        <location evidence="4 18">Cytoplasm</location>
    </subcellularLocation>
</comment>
<keyword evidence="16 18" id="KW-0456">Lyase</keyword>
<dbReference type="EC" id="4.2.3.4" evidence="7 18"/>
<dbReference type="GO" id="GO:0008652">
    <property type="term" value="P:amino acid biosynthetic process"/>
    <property type="evidence" value="ECO:0007669"/>
    <property type="project" value="UniProtKB-KW"/>
</dbReference>
<keyword evidence="12 18" id="KW-0547">Nucleotide-binding</keyword>
<evidence type="ECO:0000259" key="19">
    <source>
        <dbReference type="Pfam" id="PF01761"/>
    </source>
</evidence>
<evidence type="ECO:0000259" key="20">
    <source>
        <dbReference type="Pfam" id="PF24621"/>
    </source>
</evidence>
<evidence type="ECO:0000256" key="16">
    <source>
        <dbReference type="ARBA" id="ARBA00023239"/>
    </source>
</evidence>
<dbReference type="SUPFAM" id="SSF56796">
    <property type="entry name" value="Dehydroquinate synthase-like"/>
    <property type="match status" value="1"/>
</dbReference>
<keyword evidence="9 18" id="KW-0963">Cytoplasm</keyword>
<evidence type="ECO:0000256" key="3">
    <source>
        <dbReference type="ARBA" id="ARBA00001947"/>
    </source>
</evidence>
<accession>A0A7Y2H1T7</accession>
<keyword evidence="17 18" id="KW-0170">Cobalt</keyword>
<feature type="binding site" evidence="18">
    <location>
        <position position="249"/>
    </location>
    <ligand>
        <name>Zn(2+)</name>
        <dbReference type="ChEBI" id="CHEBI:29105"/>
    </ligand>
</feature>
<name>A0A7Y2H1T7_UNCEI</name>
<feature type="binding site" evidence="18">
    <location>
        <position position="144"/>
    </location>
    <ligand>
        <name>NAD(+)</name>
        <dbReference type="ChEBI" id="CHEBI:57540"/>
    </ligand>
</feature>
<proteinExistence type="inferred from homology"/>
<dbReference type="GO" id="GO:0009423">
    <property type="term" value="P:chorismate biosynthetic process"/>
    <property type="evidence" value="ECO:0007669"/>
    <property type="project" value="UniProtKB-UniRule"/>
</dbReference>
<keyword evidence="10 18" id="KW-0028">Amino-acid biosynthesis</keyword>
<evidence type="ECO:0000256" key="14">
    <source>
        <dbReference type="ARBA" id="ARBA00023027"/>
    </source>
</evidence>
<sequence>METVRVAIGDGGYPVHVGAGLISEFGKHIREATQRERVVVLADVNAAKFHGAKLKRSLRTAGIKVHKWIEIPSGERSKSWSRAHSLLNEVIESGADRWTPILAFGGGVTGDLAGFVASLLFRGVPLVQIPTTVIAQVDSSVGGKTGINFAGAKNIVGSFYQPKVVLADPSLLLTLSERDYRAGLAEVVKIGMTLRPDLFERLEGDVLHFTTCDPETLAPAVLACVEAKAEVVGRDEKDQDVRSILNYGHTIGHAVEALSLGKLRHGEAVAIGMNAAARVGEAVGITPSEVRIRQNTLLSELGLKLTYPGADNRAIARKLKLDKKVRDKRTRFVLTLQIGGASVWPHIPEKYLRGAIRKVTRA</sequence>
<dbReference type="InterPro" id="IPR050071">
    <property type="entry name" value="Dehydroquinate_synthase"/>
</dbReference>
<evidence type="ECO:0000256" key="4">
    <source>
        <dbReference type="ARBA" id="ARBA00004496"/>
    </source>
</evidence>
<evidence type="ECO:0000256" key="13">
    <source>
        <dbReference type="ARBA" id="ARBA00022833"/>
    </source>
</evidence>
<dbReference type="GO" id="GO:0000166">
    <property type="term" value="F:nucleotide binding"/>
    <property type="evidence" value="ECO:0007669"/>
    <property type="project" value="UniProtKB-KW"/>
</dbReference>
<dbReference type="PIRSF" id="PIRSF001455">
    <property type="entry name" value="DHQ_synth"/>
    <property type="match status" value="1"/>
</dbReference>
<comment type="similarity">
    <text evidence="6 18">Belongs to the sugar phosphate cyclases superfamily. Dehydroquinate synthase family.</text>
</comment>
<comment type="function">
    <text evidence="18">Catalyzes the conversion of 3-deoxy-D-arabino-heptulosonate 7-phosphate (DAHP) to dehydroquinate (DHQ).</text>
</comment>
<dbReference type="InterPro" id="IPR016037">
    <property type="entry name" value="DHQ_synth_AroB"/>
</dbReference>
<evidence type="ECO:0000256" key="2">
    <source>
        <dbReference type="ARBA" id="ARBA00001911"/>
    </source>
</evidence>
<feature type="binding site" evidence="18">
    <location>
        <position position="186"/>
    </location>
    <ligand>
        <name>Zn(2+)</name>
        <dbReference type="ChEBI" id="CHEBI:29105"/>
    </ligand>
</feature>
<comment type="cofactor">
    <cofactor evidence="3">
        <name>Zn(2+)</name>
        <dbReference type="ChEBI" id="CHEBI:29105"/>
    </cofactor>
</comment>
<dbReference type="GO" id="GO:0046872">
    <property type="term" value="F:metal ion binding"/>
    <property type="evidence" value="ECO:0007669"/>
    <property type="project" value="UniProtKB-KW"/>
</dbReference>
<evidence type="ECO:0000256" key="5">
    <source>
        <dbReference type="ARBA" id="ARBA00004661"/>
    </source>
</evidence>
<protein>
    <recommendedName>
        <fullName evidence="8 18">3-dehydroquinate synthase</fullName>
        <shortName evidence="18">DHQS</shortName>
        <ecNumber evidence="7 18">4.2.3.4</ecNumber>
    </recommendedName>
</protein>
<dbReference type="Gene3D" id="1.20.1090.10">
    <property type="entry name" value="Dehydroquinate synthase-like - alpha domain"/>
    <property type="match status" value="1"/>
</dbReference>
<feature type="binding site" evidence="18">
    <location>
        <begin position="73"/>
        <end position="78"/>
    </location>
    <ligand>
        <name>NAD(+)</name>
        <dbReference type="ChEBI" id="CHEBI:57540"/>
    </ligand>
</feature>
<evidence type="ECO:0000256" key="6">
    <source>
        <dbReference type="ARBA" id="ARBA00005412"/>
    </source>
</evidence>
<feature type="binding site" evidence="18">
    <location>
        <begin position="107"/>
        <end position="111"/>
    </location>
    <ligand>
        <name>NAD(+)</name>
        <dbReference type="ChEBI" id="CHEBI:57540"/>
    </ligand>
</feature>
<dbReference type="AlphaFoldDB" id="A0A7Y2H1T7"/>
<dbReference type="HAMAP" id="MF_00110">
    <property type="entry name" value="DHQ_synthase"/>
    <property type="match status" value="1"/>
</dbReference>
<organism evidence="21 22">
    <name type="scientific">Eiseniibacteriota bacterium</name>
    <dbReference type="NCBI Taxonomy" id="2212470"/>
    <lineage>
        <taxon>Bacteria</taxon>
        <taxon>Candidatus Eiseniibacteriota</taxon>
    </lineage>
</organism>
<dbReference type="CDD" id="cd08195">
    <property type="entry name" value="DHQS"/>
    <property type="match status" value="1"/>
</dbReference>
<evidence type="ECO:0000256" key="8">
    <source>
        <dbReference type="ARBA" id="ARBA00017684"/>
    </source>
</evidence>
<keyword evidence="11 18" id="KW-0479">Metal-binding</keyword>
<feature type="binding site" evidence="18">
    <location>
        <position position="265"/>
    </location>
    <ligand>
        <name>Zn(2+)</name>
        <dbReference type="ChEBI" id="CHEBI:29105"/>
    </ligand>
</feature>
<dbReference type="GO" id="GO:0009073">
    <property type="term" value="P:aromatic amino acid family biosynthetic process"/>
    <property type="evidence" value="ECO:0007669"/>
    <property type="project" value="UniProtKB-KW"/>
</dbReference>
<comment type="caution">
    <text evidence="18">Lacks conserved residue(s) required for the propagation of feature annotation.</text>
</comment>
<evidence type="ECO:0000256" key="17">
    <source>
        <dbReference type="ARBA" id="ARBA00023285"/>
    </source>
</evidence>
<dbReference type="PANTHER" id="PTHR43622:SF7">
    <property type="entry name" value="3-DEHYDROQUINATE SYNTHASE, CHLOROPLASTIC"/>
    <property type="match status" value="1"/>
</dbReference>
<reference evidence="21 22" key="1">
    <citation type="submission" date="2020-03" db="EMBL/GenBank/DDBJ databases">
        <title>Metabolic flexibility allows generalist bacteria to become dominant in a frequently disturbed ecosystem.</title>
        <authorList>
            <person name="Chen Y.-J."/>
            <person name="Leung P.M."/>
            <person name="Bay S.K."/>
            <person name="Hugenholtz P."/>
            <person name="Kessler A.J."/>
            <person name="Shelley G."/>
            <person name="Waite D.W."/>
            <person name="Cook P.L."/>
            <person name="Greening C."/>
        </authorList>
    </citation>
    <scope>NUCLEOTIDE SEQUENCE [LARGE SCALE GENOMIC DNA]</scope>
    <source>
        <strain evidence="21">SS_bin_28</strain>
    </source>
</reference>
<comment type="caution">
    <text evidence="21">The sequence shown here is derived from an EMBL/GenBank/DDBJ whole genome shotgun (WGS) entry which is preliminary data.</text>
</comment>
<dbReference type="GO" id="GO:0003856">
    <property type="term" value="F:3-dehydroquinate synthase activity"/>
    <property type="evidence" value="ECO:0007669"/>
    <property type="project" value="UniProtKB-UniRule"/>
</dbReference>
<feature type="binding site" evidence="18">
    <location>
        <position position="153"/>
    </location>
    <ligand>
        <name>NAD(+)</name>
        <dbReference type="ChEBI" id="CHEBI:57540"/>
    </ligand>
</feature>
<dbReference type="Proteomes" id="UP000547674">
    <property type="component" value="Unassembled WGS sequence"/>
</dbReference>
<comment type="cofactor">
    <cofactor evidence="18">
        <name>Co(2+)</name>
        <dbReference type="ChEBI" id="CHEBI:48828"/>
    </cofactor>
    <cofactor evidence="18">
        <name>Zn(2+)</name>
        <dbReference type="ChEBI" id="CHEBI:29105"/>
    </cofactor>
    <text evidence="18">Binds 1 divalent metal cation per subunit. Can use either Co(2+) or Zn(2+).</text>
</comment>
<keyword evidence="15 18" id="KW-0057">Aromatic amino acid biosynthesis</keyword>
<comment type="catalytic activity">
    <reaction evidence="1 18">
        <text>7-phospho-2-dehydro-3-deoxy-D-arabino-heptonate = 3-dehydroquinate + phosphate</text>
        <dbReference type="Rhea" id="RHEA:21968"/>
        <dbReference type="ChEBI" id="CHEBI:32364"/>
        <dbReference type="ChEBI" id="CHEBI:43474"/>
        <dbReference type="ChEBI" id="CHEBI:58394"/>
        <dbReference type="EC" id="4.2.3.4"/>
    </reaction>
</comment>
<evidence type="ECO:0000256" key="11">
    <source>
        <dbReference type="ARBA" id="ARBA00022723"/>
    </source>
</evidence>
<evidence type="ECO:0000313" key="22">
    <source>
        <dbReference type="Proteomes" id="UP000547674"/>
    </source>
</evidence>
<feature type="domain" description="3-dehydroquinate synthase C-terminal" evidence="20">
    <location>
        <begin position="183"/>
        <end position="325"/>
    </location>
</feature>
<evidence type="ECO:0000256" key="10">
    <source>
        <dbReference type="ARBA" id="ARBA00022605"/>
    </source>
</evidence>
<evidence type="ECO:0000256" key="18">
    <source>
        <dbReference type="HAMAP-Rule" id="MF_00110"/>
    </source>
</evidence>
<dbReference type="Pfam" id="PF24621">
    <property type="entry name" value="DHQS_C"/>
    <property type="match status" value="1"/>
</dbReference>
<evidence type="ECO:0000256" key="15">
    <source>
        <dbReference type="ARBA" id="ARBA00023141"/>
    </source>
</evidence>
<dbReference type="EMBL" id="JABDJR010000227">
    <property type="protein sequence ID" value="NNF06306.1"/>
    <property type="molecule type" value="Genomic_DNA"/>
</dbReference>
<evidence type="ECO:0000256" key="7">
    <source>
        <dbReference type="ARBA" id="ARBA00013031"/>
    </source>
</evidence>
<feature type="binding site" evidence="18">
    <location>
        <begin position="131"/>
        <end position="132"/>
    </location>
    <ligand>
        <name>NAD(+)</name>
        <dbReference type="ChEBI" id="CHEBI:57540"/>
    </ligand>
</feature>